<dbReference type="PROSITE" id="PS50011">
    <property type="entry name" value="PROTEIN_KINASE_DOM"/>
    <property type="match status" value="1"/>
</dbReference>
<keyword evidence="14" id="KW-0206">Cytoskeleton</keyword>
<comment type="catalytic activity">
    <reaction evidence="16">
        <text>L-threonyl-[protein] + ATP = O-phospho-L-threonyl-[protein] + ADP + H(+)</text>
        <dbReference type="Rhea" id="RHEA:46608"/>
        <dbReference type="Rhea" id="RHEA-COMP:11060"/>
        <dbReference type="Rhea" id="RHEA-COMP:11605"/>
        <dbReference type="ChEBI" id="CHEBI:15378"/>
        <dbReference type="ChEBI" id="CHEBI:30013"/>
        <dbReference type="ChEBI" id="CHEBI:30616"/>
        <dbReference type="ChEBI" id="CHEBI:61977"/>
        <dbReference type="ChEBI" id="CHEBI:456216"/>
        <dbReference type="EC" id="2.7.11.1"/>
    </reaction>
</comment>
<dbReference type="WBParaSite" id="PSAMB.scaffold4001size16063.g23128.t1">
    <property type="protein sequence ID" value="PSAMB.scaffold4001size16063.g23128.t1"/>
    <property type="gene ID" value="PSAMB.scaffold4001size16063.g23128"/>
</dbReference>
<evidence type="ECO:0000256" key="18">
    <source>
        <dbReference type="PROSITE-ProRule" id="PRU10141"/>
    </source>
</evidence>
<feature type="compositionally biased region" description="Low complexity" evidence="19">
    <location>
        <begin position="450"/>
        <end position="463"/>
    </location>
</feature>
<dbReference type="Proteomes" id="UP000887566">
    <property type="component" value="Unplaced"/>
</dbReference>
<dbReference type="InterPro" id="IPR024604">
    <property type="entry name" value="GSG2_C"/>
</dbReference>
<keyword evidence="7" id="KW-0963">Cytoplasm</keyword>
<dbReference type="PANTHER" id="PTHR24419">
    <property type="entry name" value="INTERLEUKIN-1 RECEPTOR-ASSOCIATED KINASE"/>
    <property type="match status" value="1"/>
</dbReference>
<feature type="compositionally biased region" description="Basic and acidic residues" evidence="19">
    <location>
        <begin position="467"/>
        <end position="488"/>
    </location>
</feature>
<dbReference type="EC" id="2.7.11.1" evidence="5"/>
<evidence type="ECO:0000256" key="3">
    <source>
        <dbReference type="ARBA" id="ARBA00004186"/>
    </source>
</evidence>
<evidence type="ECO:0000256" key="15">
    <source>
        <dbReference type="ARBA" id="ARBA00023242"/>
    </source>
</evidence>
<dbReference type="SMART" id="SM01331">
    <property type="entry name" value="DUF3635"/>
    <property type="match status" value="1"/>
</dbReference>
<feature type="compositionally biased region" description="Polar residues" evidence="19">
    <location>
        <begin position="365"/>
        <end position="376"/>
    </location>
</feature>
<evidence type="ECO:0000256" key="4">
    <source>
        <dbReference type="ARBA" id="ARBA00004286"/>
    </source>
</evidence>
<dbReference type="AlphaFoldDB" id="A0A914WH89"/>
<feature type="region of interest" description="Disordered" evidence="19">
    <location>
        <begin position="44"/>
        <end position="72"/>
    </location>
</feature>
<feature type="region of interest" description="Disordered" evidence="19">
    <location>
        <begin position="1"/>
        <end position="28"/>
    </location>
</feature>
<evidence type="ECO:0000313" key="21">
    <source>
        <dbReference type="Proteomes" id="UP000887566"/>
    </source>
</evidence>
<evidence type="ECO:0000256" key="1">
    <source>
        <dbReference type="ARBA" id="ARBA00001946"/>
    </source>
</evidence>
<evidence type="ECO:0000256" key="11">
    <source>
        <dbReference type="ARBA" id="ARBA00022741"/>
    </source>
</evidence>
<dbReference type="SUPFAM" id="SSF56112">
    <property type="entry name" value="Protein kinase-like (PK-like)"/>
    <property type="match status" value="1"/>
</dbReference>
<proteinExistence type="predicted"/>
<evidence type="ECO:0000256" key="17">
    <source>
        <dbReference type="ARBA" id="ARBA00048679"/>
    </source>
</evidence>
<keyword evidence="13 18" id="KW-0067">ATP-binding</keyword>
<evidence type="ECO:0000256" key="7">
    <source>
        <dbReference type="ARBA" id="ARBA00022490"/>
    </source>
</evidence>
<evidence type="ECO:0000256" key="6">
    <source>
        <dbReference type="ARBA" id="ARBA00022454"/>
    </source>
</evidence>
<sequence>MVKKKPGGMLRRNLDAKNKPKRRRPGKKEVNIIFGDILGVNGSTNLEEHQHETQQRQTKLKSRLSRLQSVDSESEIGNRPVLRVQKPLALVNIDEEKENEEVDIVKVIDIAPEEKAKMAPKGRRITETVPLSNKVEDNSELRRINRELDALNEYEFYVSAGPGNQRWLPMERQESASVSKSAVLTDKTSENGGSPDSLNPNGPLQTKNVPMPVLLPPSQAETVTSTPIAFRKPSDKRRVFPELVDPPPNELDVSVIEAEPCDENVPLQPLTASPPLHPSFIAESVQSNSNEKLAISPPDEKSPEVLTAKAAFRRLSLWSMGNRLSKRTNAAVALERLDESASEENSPDRSLRKNGQRAIDRSLNRGDTSNVSSRRALSSEEDFFDDKLQTPHPNNRRKSMAGVALAQQPPNSESEESAFEAAAEKKCSSLSPSLTDTSAYSKSQSDAPYSGSANSKKSNNRNSQDTSELHDGRHSRDDNSSEDSRQESEQEDSGDEDEEHDDDGESYDNDDEGVLALATSMVSQSSDLSVNATRRNFSRLSVADGASPYYMKGHRNARSPMEDILHVCKQDRLLAWEEAFSERMLAKAKKIGEGVYGEVFRTTNSDGISVALKVIPIEGNELVNDEKQKTFEEMLPEILIANELSEMRGSDGEHRTPNFVQVVSVRVVCGAYPASLIASWNTFAENKRSENDCPDMFKDNQLFVVFEFGDGGEDLESFKFKTVDEARSVFLQVLLSLAITEEAISFEHRDLHIGNILVSRTTEKMINYRYAGSDIVMHSKGVHVYIIDFTNSRLSKDGCTIFTNLAMDDALFEGPDNEYQFEIYRMMRRANDNDWKSYCPQTNVFWLHYLIDKLIKVKRYKGKKMTNQQATDFLNVNDELLSFDNCSSVISASTALYSWFEAFGISCFDQGFSV</sequence>
<dbReference type="GO" id="GO:0005524">
    <property type="term" value="F:ATP binding"/>
    <property type="evidence" value="ECO:0007669"/>
    <property type="project" value="UniProtKB-UniRule"/>
</dbReference>
<keyword evidence="11 18" id="KW-0547">Nucleotide-binding</keyword>
<evidence type="ECO:0000256" key="13">
    <source>
        <dbReference type="ARBA" id="ARBA00022840"/>
    </source>
</evidence>
<name>A0A914WH89_9BILA</name>
<dbReference type="PANTHER" id="PTHR24419:SF18">
    <property type="entry name" value="SERINE_THREONINE-PROTEIN KINASE HASPIN"/>
    <property type="match status" value="1"/>
</dbReference>
<dbReference type="SMART" id="SM00220">
    <property type="entry name" value="S_TKc"/>
    <property type="match status" value="1"/>
</dbReference>
<keyword evidence="10" id="KW-0808">Transferase</keyword>
<evidence type="ECO:0000256" key="12">
    <source>
        <dbReference type="ARBA" id="ARBA00022777"/>
    </source>
</evidence>
<dbReference type="PROSITE" id="PS00107">
    <property type="entry name" value="PROTEIN_KINASE_ATP"/>
    <property type="match status" value="1"/>
</dbReference>
<comment type="catalytic activity">
    <reaction evidence="17">
        <text>L-seryl-[protein] + ATP = O-phospho-L-seryl-[protein] + ADP + H(+)</text>
        <dbReference type="Rhea" id="RHEA:17989"/>
        <dbReference type="Rhea" id="RHEA-COMP:9863"/>
        <dbReference type="Rhea" id="RHEA-COMP:11604"/>
        <dbReference type="ChEBI" id="CHEBI:15378"/>
        <dbReference type="ChEBI" id="CHEBI:29999"/>
        <dbReference type="ChEBI" id="CHEBI:30616"/>
        <dbReference type="ChEBI" id="CHEBI:83421"/>
        <dbReference type="ChEBI" id="CHEBI:456216"/>
        <dbReference type="EC" id="2.7.11.1"/>
    </reaction>
</comment>
<dbReference type="InterPro" id="IPR017441">
    <property type="entry name" value="Protein_kinase_ATP_BS"/>
</dbReference>
<evidence type="ECO:0000256" key="9">
    <source>
        <dbReference type="ARBA" id="ARBA00022553"/>
    </source>
</evidence>
<comment type="cofactor">
    <cofactor evidence="1">
        <name>Mg(2+)</name>
        <dbReference type="ChEBI" id="CHEBI:18420"/>
    </cofactor>
</comment>
<dbReference type="InterPro" id="IPR000719">
    <property type="entry name" value="Prot_kinase_dom"/>
</dbReference>
<evidence type="ECO:0000256" key="2">
    <source>
        <dbReference type="ARBA" id="ARBA00004123"/>
    </source>
</evidence>
<keyword evidence="15" id="KW-0539">Nucleus</keyword>
<dbReference type="FunFam" id="3.30.200.20:FF:000409">
    <property type="entry name" value="serine/threonine-protein kinase haspin"/>
    <property type="match status" value="1"/>
</dbReference>
<dbReference type="FunFam" id="1.10.510.10:FF:000401">
    <property type="entry name" value="serine/threonine-protein kinase haspin"/>
    <property type="match status" value="1"/>
</dbReference>
<dbReference type="GO" id="GO:0035556">
    <property type="term" value="P:intracellular signal transduction"/>
    <property type="evidence" value="ECO:0007669"/>
    <property type="project" value="TreeGrafter"/>
</dbReference>
<evidence type="ECO:0000256" key="14">
    <source>
        <dbReference type="ARBA" id="ARBA00023212"/>
    </source>
</evidence>
<feature type="region of interest" description="Disordered" evidence="19">
    <location>
        <begin position="337"/>
        <end position="510"/>
    </location>
</feature>
<evidence type="ECO:0000256" key="16">
    <source>
        <dbReference type="ARBA" id="ARBA00047899"/>
    </source>
</evidence>
<keyword evidence="9" id="KW-0597">Phosphoprotein</keyword>
<keyword evidence="8" id="KW-0723">Serine/threonine-protein kinase</keyword>
<dbReference type="GO" id="GO:0005737">
    <property type="term" value="C:cytoplasm"/>
    <property type="evidence" value="ECO:0007669"/>
    <property type="project" value="TreeGrafter"/>
</dbReference>
<keyword evidence="21" id="KW-1185">Reference proteome</keyword>
<feature type="region of interest" description="Disordered" evidence="19">
    <location>
        <begin position="171"/>
        <end position="207"/>
    </location>
</feature>
<feature type="compositionally biased region" description="Polar residues" evidence="19">
    <location>
        <begin position="190"/>
        <end position="207"/>
    </location>
</feature>
<dbReference type="GO" id="GO:0005819">
    <property type="term" value="C:spindle"/>
    <property type="evidence" value="ECO:0007669"/>
    <property type="project" value="UniProtKB-SubCell"/>
</dbReference>
<feature type="compositionally biased region" description="Polar residues" evidence="19">
    <location>
        <begin position="430"/>
        <end position="447"/>
    </location>
</feature>
<protein>
    <recommendedName>
        <fullName evidence="5">non-specific serine/threonine protein kinase</fullName>
        <ecNumber evidence="5">2.7.11.1</ecNumber>
    </recommendedName>
</protein>
<dbReference type="Gene3D" id="1.10.510.10">
    <property type="entry name" value="Transferase(Phosphotransferase) domain 1"/>
    <property type="match status" value="1"/>
</dbReference>
<dbReference type="Gene3D" id="3.30.200.20">
    <property type="entry name" value="Phosphorylase Kinase, domain 1"/>
    <property type="match status" value="1"/>
</dbReference>
<dbReference type="GO" id="GO:0010564">
    <property type="term" value="P:regulation of cell cycle process"/>
    <property type="evidence" value="ECO:0007669"/>
    <property type="project" value="UniProtKB-ARBA"/>
</dbReference>
<evidence type="ECO:0000256" key="8">
    <source>
        <dbReference type="ARBA" id="ARBA00022527"/>
    </source>
</evidence>
<dbReference type="Pfam" id="PF12330">
    <property type="entry name" value="Haspin_kinase"/>
    <property type="match status" value="1"/>
</dbReference>
<keyword evidence="6" id="KW-0158">Chromosome</keyword>
<reference evidence="22" key="1">
    <citation type="submission" date="2022-11" db="UniProtKB">
        <authorList>
            <consortium name="WormBaseParasite"/>
        </authorList>
    </citation>
    <scope>IDENTIFICATION</scope>
</reference>
<dbReference type="GO" id="GO:0005634">
    <property type="term" value="C:nucleus"/>
    <property type="evidence" value="ECO:0007669"/>
    <property type="project" value="UniProtKB-SubCell"/>
</dbReference>
<evidence type="ECO:0000313" key="22">
    <source>
        <dbReference type="WBParaSite" id="PSAMB.scaffold4001size16063.g23128.t1"/>
    </source>
</evidence>
<dbReference type="GO" id="GO:0000278">
    <property type="term" value="P:mitotic cell cycle"/>
    <property type="evidence" value="ECO:0007669"/>
    <property type="project" value="TreeGrafter"/>
</dbReference>
<evidence type="ECO:0000256" key="19">
    <source>
        <dbReference type="SAM" id="MobiDB-lite"/>
    </source>
</evidence>
<evidence type="ECO:0000256" key="10">
    <source>
        <dbReference type="ARBA" id="ARBA00022679"/>
    </source>
</evidence>
<feature type="compositionally biased region" description="Acidic residues" evidence="19">
    <location>
        <begin position="489"/>
        <end position="510"/>
    </location>
</feature>
<dbReference type="GO" id="GO:0005694">
    <property type="term" value="C:chromosome"/>
    <property type="evidence" value="ECO:0007669"/>
    <property type="project" value="UniProtKB-SubCell"/>
</dbReference>
<feature type="binding site" evidence="18">
    <location>
        <position position="613"/>
    </location>
    <ligand>
        <name>ATP</name>
        <dbReference type="ChEBI" id="CHEBI:30616"/>
    </ligand>
</feature>
<feature type="domain" description="Protein kinase" evidence="20">
    <location>
        <begin position="585"/>
        <end position="914"/>
    </location>
</feature>
<organism evidence="21 22">
    <name type="scientific">Plectus sambesii</name>
    <dbReference type="NCBI Taxonomy" id="2011161"/>
    <lineage>
        <taxon>Eukaryota</taxon>
        <taxon>Metazoa</taxon>
        <taxon>Ecdysozoa</taxon>
        <taxon>Nematoda</taxon>
        <taxon>Chromadorea</taxon>
        <taxon>Plectida</taxon>
        <taxon>Plectina</taxon>
        <taxon>Plectoidea</taxon>
        <taxon>Plectidae</taxon>
        <taxon>Plectus</taxon>
    </lineage>
</organism>
<evidence type="ECO:0000259" key="20">
    <source>
        <dbReference type="PROSITE" id="PS50011"/>
    </source>
</evidence>
<evidence type="ECO:0000256" key="5">
    <source>
        <dbReference type="ARBA" id="ARBA00012513"/>
    </source>
</evidence>
<accession>A0A914WH89</accession>
<keyword evidence="12" id="KW-0418">Kinase</keyword>
<dbReference type="InterPro" id="IPR011009">
    <property type="entry name" value="Kinase-like_dom_sf"/>
</dbReference>
<comment type="subcellular location">
    <subcellularLocation>
        <location evidence="4">Chromosome</location>
    </subcellularLocation>
    <subcellularLocation>
        <location evidence="3">Cytoplasm</location>
        <location evidence="3">Cytoskeleton</location>
        <location evidence="3">Spindle</location>
    </subcellularLocation>
    <subcellularLocation>
        <location evidence="2">Nucleus</location>
    </subcellularLocation>
</comment>
<dbReference type="GO" id="GO:0072354">
    <property type="term" value="F:histone H3T3 kinase activity"/>
    <property type="evidence" value="ECO:0007669"/>
    <property type="project" value="TreeGrafter"/>
</dbReference>